<keyword evidence="2" id="KW-1185">Reference proteome</keyword>
<dbReference type="EMBL" id="QXUL01000149">
    <property type="protein sequence ID" value="RIN06045.1"/>
    <property type="molecule type" value="Genomic_DNA"/>
</dbReference>
<evidence type="ECO:0000313" key="1">
    <source>
        <dbReference type="EMBL" id="RIN06045.1"/>
    </source>
</evidence>
<dbReference type="AlphaFoldDB" id="A0A418IJL5"/>
<reference evidence="1 2" key="1">
    <citation type="journal article" date="2016" name="Front. Microbiol.">
        <title>Comprehensive Phylogenetic Analysis of Bovine Non-aureus Staphylococci Species Based on Whole-Genome Sequencing.</title>
        <authorList>
            <person name="Naushad S."/>
            <person name="Barkema H.W."/>
            <person name="Luby C."/>
            <person name="Condas L.A."/>
            <person name="Nobrega D.B."/>
            <person name="Carson D.A."/>
            <person name="De Buck J."/>
        </authorList>
    </citation>
    <scope>NUCLEOTIDE SEQUENCE [LARGE SCALE GENOMIC DNA]</scope>
    <source>
        <strain evidence="1 2">SNUC 102</strain>
    </source>
</reference>
<comment type="caution">
    <text evidence="1">The sequence shown here is derived from an EMBL/GenBank/DDBJ whole genome shotgun (WGS) entry which is preliminary data.</text>
</comment>
<evidence type="ECO:0000313" key="2">
    <source>
        <dbReference type="Proteomes" id="UP000285567"/>
    </source>
</evidence>
<sequence length="57" mass="6324">MADESRFEQVKGNIKETTGNVMDNKVLEKEGKASSKAKEVTENVKDKISGIIEKLNN</sequence>
<accession>A0A418IJL5</accession>
<organism evidence="1 2">
    <name type="scientific">Staphylococcus xylosus</name>
    <dbReference type="NCBI Taxonomy" id="1288"/>
    <lineage>
        <taxon>Bacteria</taxon>
        <taxon>Bacillati</taxon>
        <taxon>Bacillota</taxon>
        <taxon>Bacilli</taxon>
        <taxon>Bacillales</taxon>
        <taxon>Staphylococcaceae</taxon>
        <taxon>Staphylococcus</taxon>
    </lineage>
</organism>
<proteinExistence type="predicted"/>
<protein>
    <submittedName>
        <fullName evidence="1">CsbD family protein</fullName>
    </submittedName>
</protein>
<dbReference type="SUPFAM" id="SSF69047">
    <property type="entry name" value="Hypothetical protein YjbJ"/>
    <property type="match status" value="1"/>
</dbReference>
<dbReference type="Proteomes" id="UP000285567">
    <property type="component" value="Unassembled WGS sequence"/>
</dbReference>
<dbReference type="InterPro" id="IPR036629">
    <property type="entry name" value="YjbJ_sf"/>
</dbReference>
<name>A0A418IJL5_STAXY</name>
<gene>
    <name evidence="1" type="ORF">BU097_14545</name>
</gene>
<dbReference type="RefSeq" id="WP_017722422.1">
    <property type="nucleotide sequence ID" value="NZ_CABIWF010000001.1"/>
</dbReference>